<keyword evidence="2" id="KW-1185">Reference proteome</keyword>
<evidence type="ECO:0000313" key="2">
    <source>
        <dbReference type="Proteomes" id="UP001062846"/>
    </source>
</evidence>
<evidence type="ECO:0000313" key="1">
    <source>
        <dbReference type="EMBL" id="KAI8543827.1"/>
    </source>
</evidence>
<accession>A0ACC0MTJ0</accession>
<comment type="caution">
    <text evidence="1">The sequence shown here is derived from an EMBL/GenBank/DDBJ whole genome shotgun (WGS) entry which is preliminary data.</text>
</comment>
<sequence>MRVCCLQVMYYRETGEPRGLGFIKMSTVEEADKAMEMFHCFDLNGRPLIVHKATPRGTSLRSLGCKIFVANLPFDLDDERLEQLFSEHGEVVNAQIVYDTNTRHSRGIRFVAMSLSTEAEMNDAIANLNGKTIGGRLIQVNFAQEKPS</sequence>
<organism evidence="1 2">
    <name type="scientific">Rhododendron molle</name>
    <name type="common">Chinese azalea</name>
    <name type="synonym">Azalea mollis</name>
    <dbReference type="NCBI Taxonomy" id="49168"/>
    <lineage>
        <taxon>Eukaryota</taxon>
        <taxon>Viridiplantae</taxon>
        <taxon>Streptophyta</taxon>
        <taxon>Embryophyta</taxon>
        <taxon>Tracheophyta</taxon>
        <taxon>Spermatophyta</taxon>
        <taxon>Magnoliopsida</taxon>
        <taxon>eudicotyledons</taxon>
        <taxon>Gunneridae</taxon>
        <taxon>Pentapetalae</taxon>
        <taxon>asterids</taxon>
        <taxon>Ericales</taxon>
        <taxon>Ericaceae</taxon>
        <taxon>Ericoideae</taxon>
        <taxon>Rhodoreae</taxon>
        <taxon>Rhododendron</taxon>
    </lineage>
</organism>
<name>A0ACC0MTJ0_RHOML</name>
<proteinExistence type="predicted"/>
<protein>
    <submittedName>
        <fullName evidence="1">Uncharacterized protein</fullName>
    </submittedName>
</protein>
<gene>
    <name evidence="1" type="ORF">RHMOL_Rhmol08G0249400</name>
</gene>
<dbReference type="EMBL" id="CM046395">
    <property type="protein sequence ID" value="KAI8543827.1"/>
    <property type="molecule type" value="Genomic_DNA"/>
</dbReference>
<dbReference type="Proteomes" id="UP001062846">
    <property type="component" value="Chromosome 8"/>
</dbReference>
<reference evidence="1" key="1">
    <citation type="submission" date="2022-02" db="EMBL/GenBank/DDBJ databases">
        <title>Plant Genome Project.</title>
        <authorList>
            <person name="Zhang R.-G."/>
        </authorList>
    </citation>
    <scope>NUCLEOTIDE SEQUENCE</scope>
    <source>
        <strain evidence="1">AT1</strain>
    </source>
</reference>